<evidence type="ECO:0000256" key="1">
    <source>
        <dbReference type="SAM" id="Phobius"/>
    </source>
</evidence>
<dbReference type="EMBL" id="MN739247">
    <property type="protein sequence ID" value="QHS95311.1"/>
    <property type="molecule type" value="Genomic_DNA"/>
</dbReference>
<evidence type="ECO:0000313" key="2">
    <source>
        <dbReference type="EMBL" id="QHS95311.1"/>
    </source>
</evidence>
<protein>
    <submittedName>
        <fullName evidence="2">Uncharacterized protein</fullName>
    </submittedName>
</protein>
<feature type="transmembrane region" description="Helical" evidence="1">
    <location>
        <begin position="75"/>
        <end position="99"/>
    </location>
</feature>
<accession>A0A6C0BU62</accession>
<proteinExistence type="predicted"/>
<sequence length="240" mass="28110">MIISTFMLFYSTKNYVIDDDGKGNQDICYFGQFKPISNDDFQIINSYKLFYLVSLIYLIYHNITSDDKNKYTSLIVGIIALYIFGIILQLLSSFIIWWLSNKEKKDNYIYIFDYIKELTKNSNYNKNINNIKYNIFLSIGSLRILLITLLSLYIGYQYIYNNPIIPSVVNFLKPLGTIFIFFCVIILFPLFFSDGCVINRTGKNTKKMEQLISCSSQTQFGMNFHIYLIAVLSFVMHFIN</sequence>
<feature type="transmembrane region" description="Helical" evidence="1">
    <location>
        <begin position="176"/>
        <end position="199"/>
    </location>
</feature>
<dbReference type="AlphaFoldDB" id="A0A6C0BU62"/>
<feature type="transmembrane region" description="Helical" evidence="1">
    <location>
        <begin position="46"/>
        <end position="63"/>
    </location>
</feature>
<organism evidence="2">
    <name type="scientific">viral metagenome</name>
    <dbReference type="NCBI Taxonomy" id="1070528"/>
    <lineage>
        <taxon>unclassified sequences</taxon>
        <taxon>metagenomes</taxon>
        <taxon>organismal metagenomes</taxon>
    </lineage>
</organism>
<keyword evidence="1" id="KW-0812">Transmembrane</keyword>
<keyword evidence="1" id="KW-1133">Transmembrane helix</keyword>
<feature type="transmembrane region" description="Helical" evidence="1">
    <location>
        <begin position="220"/>
        <end position="239"/>
    </location>
</feature>
<reference evidence="2" key="1">
    <citation type="journal article" date="2020" name="Nature">
        <title>Giant virus diversity and host interactions through global metagenomics.</title>
        <authorList>
            <person name="Schulz F."/>
            <person name="Roux S."/>
            <person name="Paez-Espino D."/>
            <person name="Jungbluth S."/>
            <person name="Walsh D.A."/>
            <person name="Denef V.J."/>
            <person name="McMahon K.D."/>
            <person name="Konstantinidis K.T."/>
            <person name="Eloe-Fadrosh E.A."/>
            <person name="Kyrpides N.C."/>
            <person name="Woyke T."/>
        </authorList>
    </citation>
    <scope>NUCLEOTIDE SEQUENCE</scope>
    <source>
        <strain evidence="2">GVMAG-M-3300018428-35</strain>
    </source>
</reference>
<feature type="transmembrane region" description="Helical" evidence="1">
    <location>
        <begin position="135"/>
        <end position="156"/>
    </location>
</feature>
<name>A0A6C0BU62_9ZZZZ</name>
<keyword evidence="1" id="KW-0472">Membrane</keyword>